<dbReference type="GO" id="GO:0005655">
    <property type="term" value="C:nucleolar ribonuclease P complex"/>
    <property type="evidence" value="ECO:0007669"/>
    <property type="project" value="TreeGrafter"/>
</dbReference>
<dbReference type="GO" id="GO:0006364">
    <property type="term" value="P:rRNA processing"/>
    <property type="evidence" value="ECO:0007669"/>
    <property type="project" value="InterPro"/>
</dbReference>
<dbReference type="eggNOG" id="ENOG502S6UT">
    <property type="taxonomic scope" value="Eukaryota"/>
</dbReference>
<gene>
    <name evidence="2" type="ORF">CCM_01063</name>
</gene>
<feature type="compositionally biased region" description="Low complexity" evidence="1">
    <location>
        <begin position="77"/>
        <end position="88"/>
    </location>
</feature>
<dbReference type="RefSeq" id="XP_006666284.1">
    <property type="nucleotide sequence ID" value="XM_006666221.1"/>
</dbReference>
<evidence type="ECO:0000313" key="2">
    <source>
        <dbReference type="EMBL" id="EGX96407.1"/>
    </source>
</evidence>
<dbReference type="GeneID" id="18163096"/>
<reference evidence="2 3" key="1">
    <citation type="journal article" date="2011" name="Genome Biol.">
        <title>Genome sequence of the insect pathogenic fungus Cordyceps militaris, a valued traditional Chinese medicine.</title>
        <authorList>
            <person name="Zheng P."/>
            <person name="Xia Y."/>
            <person name="Xiao G."/>
            <person name="Xiong C."/>
            <person name="Hu X."/>
            <person name="Zhang S."/>
            <person name="Zheng H."/>
            <person name="Huang Y."/>
            <person name="Zhou Y."/>
            <person name="Wang S."/>
            <person name="Zhao G.P."/>
            <person name="Liu X."/>
            <person name="St Leger R.J."/>
            <person name="Wang C."/>
        </authorList>
    </citation>
    <scope>NUCLEOTIDE SEQUENCE [LARGE SCALE GENOMIC DNA]</scope>
    <source>
        <strain evidence="2 3">CM01</strain>
    </source>
</reference>
<dbReference type="KEGG" id="cmt:CCM_01063"/>
<dbReference type="InParanoid" id="G3J2S3"/>
<accession>G3J2S3</accession>
<sequence>MASTAGGPVRKKIVHHLGSPFTTVSWPEISQEDQDTILELLCEYLSPIGKHRQRHIKPSKGKRAEKKRKRLQKDAGQDAGQDAVATAVDPPAKPEIASHVDVGFSAITRGFQDVNDAKEDGGTKGKQKYDMVFVCRGNQAAAFNSHFPQMVAASCRESQPDRATRLVGFSKPCSDRLSSCLGIARASSVAIRSDAKGSSVLWDLVRKAVEPVRCEWLEEARSLQYRPSQIISVETSVGPKKSKAVAA</sequence>
<evidence type="ECO:0000256" key="1">
    <source>
        <dbReference type="SAM" id="MobiDB-lite"/>
    </source>
</evidence>
<dbReference type="GO" id="GO:0034965">
    <property type="term" value="P:intronic box C/D snoRNA processing"/>
    <property type="evidence" value="ECO:0007669"/>
    <property type="project" value="TreeGrafter"/>
</dbReference>
<dbReference type="EMBL" id="JH126399">
    <property type="protein sequence ID" value="EGX96407.1"/>
    <property type="molecule type" value="Genomic_DNA"/>
</dbReference>
<dbReference type="STRING" id="983644.G3J2S3"/>
<name>G3J2S3_CORMM</name>
<dbReference type="GO" id="GO:0005829">
    <property type="term" value="C:cytosol"/>
    <property type="evidence" value="ECO:0007669"/>
    <property type="project" value="TreeGrafter"/>
</dbReference>
<proteinExistence type="predicted"/>
<dbReference type="InterPro" id="IPR013241">
    <property type="entry name" value="RNase_P_Pop3"/>
</dbReference>
<protein>
    <submittedName>
        <fullName evidence="2">Uncharacterized protein</fullName>
    </submittedName>
</protein>
<dbReference type="Proteomes" id="UP000001610">
    <property type="component" value="Unassembled WGS sequence"/>
</dbReference>
<dbReference type="GO" id="GO:0000171">
    <property type="term" value="F:ribonuclease MRP activity"/>
    <property type="evidence" value="ECO:0007669"/>
    <property type="project" value="TreeGrafter"/>
</dbReference>
<evidence type="ECO:0000313" key="3">
    <source>
        <dbReference type="Proteomes" id="UP000001610"/>
    </source>
</evidence>
<dbReference type="GO" id="GO:0004526">
    <property type="term" value="F:ribonuclease P activity"/>
    <property type="evidence" value="ECO:0007669"/>
    <property type="project" value="TreeGrafter"/>
</dbReference>
<dbReference type="Pfam" id="PF08228">
    <property type="entry name" value="RNase_P_pop3"/>
    <property type="match status" value="1"/>
</dbReference>
<dbReference type="GO" id="GO:0000172">
    <property type="term" value="C:ribonuclease MRP complex"/>
    <property type="evidence" value="ECO:0007669"/>
    <property type="project" value="TreeGrafter"/>
</dbReference>
<dbReference type="OrthoDB" id="20109at2759"/>
<dbReference type="PANTHER" id="PTHR28272">
    <property type="entry name" value="RIBONUCLEASES P/MRP PROTEIN SUBUNIT POP3"/>
    <property type="match status" value="1"/>
</dbReference>
<keyword evidence="3" id="KW-1185">Reference proteome</keyword>
<dbReference type="VEuPathDB" id="FungiDB:CCM_01063"/>
<dbReference type="PANTHER" id="PTHR28272:SF1">
    <property type="entry name" value="RIBONUCLEASES P_MRP PROTEIN SUBUNIT POP3"/>
    <property type="match status" value="1"/>
</dbReference>
<dbReference type="AlphaFoldDB" id="G3J2S3"/>
<organism evidence="2 3">
    <name type="scientific">Cordyceps militaris (strain CM01)</name>
    <name type="common">Caterpillar fungus</name>
    <dbReference type="NCBI Taxonomy" id="983644"/>
    <lineage>
        <taxon>Eukaryota</taxon>
        <taxon>Fungi</taxon>
        <taxon>Dikarya</taxon>
        <taxon>Ascomycota</taxon>
        <taxon>Pezizomycotina</taxon>
        <taxon>Sordariomycetes</taxon>
        <taxon>Hypocreomycetidae</taxon>
        <taxon>Hypocreales</taxon>
        <taxon>Cordycipitaceae</taxon>
        <taxon>Cordyceps</taxon>
    </lineage>
</organism>
<dbReference type="OMA" id="AFNCHFP"/>
<dbReference type="GO" id="GO:0008033">
    <property type="term" value="P:tRNA processing"/>
    <property type="evidence" value="ECO:0007669"/>
    <property type="project" value="InterPro"/>
</dbReference>
<feature type="compositionally biased region" description="Basic residues" evidence="1">
    <location>
        <begin position="51"/>
        <end position="71"/>
    </location>
</feature>
<dbReference type="HOGENOM" id="CLU_047273_2_0_1"/>
<feature type="region of interest" description="Disordered" evidence="1">
    <location>
        <begin position="51"/>
        <end position="88"/>
    </location>
</feature>